<dbReference type="InterPro" id="IPR017853">
    <property type="entry name" value="GH"/>
</dbReference>
<dbReference type="PANTHER" id="PTHR30620:SF91">
    <property type="entry name" value="BETA-GLUCOSIDASE"/>
    <property type="match status" value="1"/>
</dbReference>
<comment type="caution">
    <text evidence="6">The sequence shown here is derived from an EMBL/GenBank/DDBJ whole genome shotgun (WGS) entry which is preliminary data.</text>
</comment>
<dbReference type="AlphaFoldDB" id="A0A834FWX8"/>
<dbReference type="EMBL" id="WJXA01000064">
    <property type="protein sequence ID" value="KAF7116514.1"/>
    <property type="molecule type" value="Genomic_DNA"/>
</dbReference>
<dbReference type="InterPro" id="IPR036962">
    <property type="entry name" value="Glyco_hydro_3_N_sf"/>
</dbReference>
<evidence type="ECO:0008006" key="8">
    <source>
        <dbReference type="Google" id="ProtNLM"/>
    </source>
</evidence>
<dbReference type="Gene3D" id="3.40.50.1700">
    <property type="entry name" value="Glycoside hydrolase family 3 C-terminal domain"/>
    <property type="match status" value="1"/>
</dbReference>
<evidence type="ECO:0000259" key="4">
    <source>
        <dbReference type="Pfam" id="PF00933"/>
    </source>
</evidence>
<evidence type="ECO:0000259" key="5">
    <source>
        <dbReference type="Pfam" id="PF01915"/>
    </source>
</evidence>
<evidence type="ECO:0000313" key="7">
    <source>
        <dbReference type="Proteomes" id="UP000626092"/>
    </source>
</evidence>
<evidence type="ECO:0000256" key="3">
    <source>
        <dbReference type="SAM" id="SignalP"/>
    </source>
</evidence>
<dbReference type="FunFam" id="3.40.50.1700:FF:000002">
    <property type="entry name" value="Glycosyl hydrolase family protein"/>
    <property type="match status" value="1"/>
</dbReference>
<dbReference type="Pfam" id="PF01915">
    <property type="entry name" value="Glyco_hydro_3_C"/>
    <property type="match status" value="1"/>
</dbReference>
<feature type="domain" description="Glycoside hydrolase family 3 N-terminal" evidence="4">
    <location>
        <begin position="100"/>
        <end position="333"/>
    </location>
</feature>
<organism evidence="6 7">
    <name type="scientific">Rhododendron simsii</name>
    <name type="common">Sims's rhododendron</name>
    <dbReference type="NCBI Taxonomy" id="118357"/>
    <lineage>
        <taxon>Eukaryota</taxon>
        <taxon>Viridiplantae</taxon>
        <taxon>Streptophyta</taxon>
        <taxon>Embryophyta</taxon>
        <taxon>Tracheophyta</taxon>
        <taxon>Spermatophyta</taxon>
        <taxon>Magnoliopsida</taxon>
        <taxon>eudicotyledons</taxon>
        <taxon>Gunneridae</taxon>
        <taxon>Pentapetalae</taxon>
        <taxon>asterids</taxon>
        <taxon>Ericales</taxon>
        <taxon>Ericaceae</taxon>
        <taxon>Ericoideae</taxon>
        <taxon>Rhodoreae</taxon>
        <taxon>Rhododendron</taxon>
    </lineage>
</organism>
<dbReference type="InterPro" id="IPR051915">
    <property type="entry name" value="Cellulose_Degrad_GH3"/>
</dbReference>
<feature type="domain" description="Glycoside hydrolase family 3 C-terminal" evidence="5">
    <location>
        <begin position="370"/>
        <end position="579"/>
    </location>
</feature>
<dbReference type="InterPro" id="IPR001764">
    <property type="entry name" value="Glyco_hydro_3_N"/>
</dbReference>
<feature type="signal peptide" evidence="3">
    <location>
        <begin position="1"/>
        <end position="22"/>
    </location>
</feature>
<dbReference type="GO" id="GO:0009251">
    <property type="term" value="P:glucan catabolic process"/>
    <property type="evidence" value="ECO:0007669"/>
    <property type="project" value="TreeGrafter"/>
</dbReference>
<reference evidence="6" key="1">
    <citation type="submission" date="2019-11" db="EMBL/GenBank/DDBJ databases">
        <authorList>
            <person name="Liu Y."/>
            <person name="Hou J."/>
            <person name="Li T.-Q."/>
            <person name="Guan C.-H."/>
            <person name="Wu X."/>
            <person name="Wu H.-Z."/>
            <person name="Ling F."/>
            <person name="Zhang R."/>
            <person name="Shi X.-G."/>
            <person name="Ren J.-P."/>
            <person name="Chen E.-F."/>
            <person name="Sun J.-M."/>
        </authorList>
    </citation>
    <scope>NUCLEOTIDE SEQUENCE</scope>
    <source>
        <strain evidence="6">Adult_tree_wgs_1</strain>
        <tissue evidence="6">Leaves</tissue>
    </source>
</reference>
<dbReference type="InterPro" id="IPR002772">
    <property type="entry name" value="Glyco_hydro_3_C"/>
</dbReference>
<keyword evidence="3" id="KW-0732">Signal</keyword>
<keyword evidence="2" id="KW-0326">Glycosidase</keyword>
<dbReference type="Pfam" id="PF00933">
    <property type="entry name" value="Glyco_hydro_3"/>
    <property type="match status" value="1"/>
</dbReference>
<gene>
    <name evidence="6" type="ORF">RHSIM_RhsimUnG0026000</name>
</gene>
<keyword evidence="1" id="KW-0378">Hydrolase</keyword>
<feature type="chain" id="PRO_5033033764" description="Beta-glucosidase" evidence="3">
    <location>
        <begin position="23"/>
        <end position="586"/>
    </location>
</feature>
<dbReference type="GO" id="GO:0008422">
    <property type="term" value="F:beta-glucosidase activity"/>
    <property type="evidence" value="ECO:0007669"/>
    <property type="project" value="TreeGrafter"/>
</dbReference>
<proteinExistence type="predicted"/>
<name>A0A834FWX8_RHOSS</name>
<dbReference type="OrthoDB" id="47059at2759"/>
<keyword evidence="7" id="KW-1185">Reference proteome</keyword>
<sequence length="586" mass="64472">MARISIHVCWILAMCLCWAATAETWYEKYKDPKQHINVRIKDLIGRMTLEEKIGQMTQIERTVASAEVIKKERVEWGRKRSCGKCVGGDMDRDGKQFPERDPELVKRIGAATALEVRATGVQYTFAPCIAVCRDPRWGRCYESYSEDHKIVQAMTEIIPGLQGEIPSNLTKGAPFVGGKKKVAACAKHYVGDGGTTDGINENNTEISWKGLLSIHMPAYANAVAKGVSTVMISFSSWNGVKMHSNRKLITGYLKNTLRFNGFVISDWQGIDQLTNPRDANYTYSVLTGIGAGIDMIMVPYNYTQFIDVLTSLVKKEFIPMTRIDDAVKRILRVKFTAGLFESPNGDYSFVNYLGCQEHRELAREAVRKSLVLLKNGKSAEKPLLPLPKKASKILVAGTHADNLGYQCGGWTITWQGLSGNNQTVGTTVLTAIKNTVDSTTEVVYNEDPDPSFVESGKFSYAIVVVGEHTYAETAGDSFNLTIPEPGPSVITNVCGAVECVVVLITGRPVVIQQYVGAMDALVAAWLPGTEGQGVADVLFGDYGFTGKLSRTWFKTVDQLPMNVGDPHYDPLFPFGFGLTTKPTKEP</sequence>
<dbReference type="Proteomes" id="UP000626092">
    <property type="component" value="Unassembled WGS sequence"/>
</dbReference>
<dbReference type="PANTHER" id="PTHR30620">
    <property type="entry name" value="PERIPLASMIC BETA-GLUCOSIDASE-RELATED"/>
    <property type="match status" value="1"/>
</dbReference>
<evidence type="ECO:0000256" key="1">
    <source>
        <dbReference type="ARBA" id="ARBA00022801"/>
    </source>
</evidence>
<dbReference type="InterPro" id="IPR036881">
    <property type="entry name" value="Glyco_hydro_3_C_sf"/>
</dbReference>
<dbReference type="SUPFAM" id="SSF52279">
    <property type="entry name" value="Beta-D-glucan exohydrolase, C-terminal domain"/>
    <property type="match status" value="1"/>
</dbReference>
<dbReference type="SUPFAM" id="SSF51445">
    <property type="entry name" value="(Trans)glycosidases"/>
    <property type="match status" value="1"/>
</dbReference>
<accession>A0A834FWX8</accession>
<protein>
    <recommendedName>
        <fullName evidence="8">Beta-glucosidase</fullName>
    </recommendedName>
</protein>
<dbReference type="Gene3D" id="3.20.20.300">
    <property type="entry name" value="Glycoside hydrolase, family 3, N-terminal domain"/>
    <property type="match status" value="2"/>
</dbReference>
<evidence type="ECO:0000256" key="2">
    <source>
        <dbReference type="ARBA" id="ARBA00023295"/>
    </source>
</evidence>
<dbReference type="PRINTS" id="PR00133">
    <property type="entry name" value="GLHYDRLASE3"/>
</dbReference>
<evidence type="ECO:0000313" key="6">
    <source>
        <dbReference type="EMBL" id="KAF7116514.1"/>
    </source>
</evidence>